<dbReference type="GO" id="GO:0043171">
    <property type="term" value="P:peptide catabolic process"/>
    <property type="evidence" value="ECO:0007669"/>
    <property type="project" value="TreeGrafter"/>
</dbReference>
<dbReference type="Gene3D" id="3.30.830.10">
    <property type="entry name" value="Metalloenzyme, LuxS/M16 peptidase-like"/>
    <property type="match status" value="1"/>
</dbReference>
<dbReference type="PANTHER" id="PTHR43690:SF18">
    <property type="entry name" value="INSULIN-DEGRADING ENZYME-RELATED"/>
    <property type="match status" value="1"/>
</dbReference>
<dbReference type="InterPro" id="IPR054734">
    <property type="entry name" value="PqqF-like_C_4"/>
</dbReference>
<dbReference type="AlphaFoldDB" id="A0A1B6LBP7"/>
<keyword evidence="1" id="KW-0479">Metal-binding</keyword>
<reference evidence="3" key="1">
    <citation type="submission" date="2015-11" db="EMBL/GenBank/DDBJ databases">
        <title>De novo transcriptome assembly of four potential Pierce s Disease insect vectors from Arizona vineyards.</title>
        <authorList>
            <person name="Tassone E.E."/>
        </authorList>
    </citation>
    <scope>NUCLEOTIDE SEQUENCE</scope>
</reference>
<feature type="non-terminal residue" evidence="3">
    <location>
        <position position="1"/>
    </location>
</feature>
<dbReference type="SUPFAM" id="SSF63411">
    <property type="entry name" value="LuxS/MPP-like metallohydrolase"/>
    <property type="match status" value="1"/>
</dbReference>
<dbReference type="Pfam" id="PF22456">
    <property type="entry name" value="PqqF-like_C_4"/>
    <property type="match status" value="1"/>
</dbReference>
<dbReference type="GO" id="GO:0005829">
    <property type="term" value="C:cytosol"/>
    <property type="evidence" value="ECO:0007669"/>
    <property type="project" value="TreeGrafter"/>
</dbReference>
<dbReference type="GO" id="GO:0004222">
    <property type="term" value="F:metalloendopeptidase activity"/>
    <property type="evidence" value="ECO:0007669"/>
    <property type="project" value="TreeGrafter"/>
</dbReference>
<protein>
    <recommendedName>
        <fullName evidence="2">Coenzyme PQQ synthesis protein F-like C-terminal lobe domain-containing protein</fullName>
    </recommendedName>
</protein>
<gene>
    <name evidence="3" type="ORF">g.40287</name>
</gene>
<evidence type="ECO:0000256" key="1">
    <source>
        <dbReference type="ARBA" id="ARBA00022723"/>
    </source>
</evidence>
<feature type="domain" description="Coenzyme PQQ synthesis protein F-like C-terminal lobe" evidence="2">
    <location>
        <begin position="22"/>
        <end position="120"/>
    </location>
</feature>
<dbReference type="InterPro" id="IPR050626">
    <property type="entry name" value="Peptidase_M16"/>
</dbReference>
<evidence type="ECO:0000313" key="3">
    <source>
        <dbReference type="EMBL" id="JAT21108.1"/>
    </source>
</evidence>
<name>A0A1B6LBP7_9HEMI</name>
<dbReference type="GO" id="GO:0051603">
    <property type="term" value="P:proteolysis involved in protein catabolic process"/>
    <property type="evidence" value="ECO:0007669"/>
    <property type="project" value="TreeGrafter"/>
</dbReference>
<organism evidence="3">
    <name type="scientific">Graphocephala atropunctata</name>
    <dbReference type="NCBI Taxonomy" id="36148"/>
    <lineage>
        <taxon>Eukaryota</taxon>
        <taxon>Metazoa</taxon>
        <taxon>Ecdysozoa</taxon>
        <taxon>Arthropoda</taxon>
        <taxon>Hexapoda</taxon>
        <taxon>Insecta</taxon>
        <taxon>Pterygota</taxon>
        <taxon>Neoptera</taxon>
        <taxon>Paraneoptera</taxon>
        <taxon>Hemiptera</taxon>
        <taxon>Auchenorrhyncha</taxon>
        <taxon>Membracoidea</taxon>
        <taxon>Cicadellidae</taxon>
        <taxon>Cicadellinae</taxon>
        <taxon>Cicadellini</taxon>
        <taxon>Graphocephala</taxon>
    </lineage>
</organism>
<accession>A0A1B6LBP7</accession>
<dbReference type="GO" id="GO:0005739">
    <property type="term" value="C:mitochondrion"/>
    <property type="evidence" value="ECO:0007669"/>
    <property type="project" value="TreeGrafter"/>
</dbReference>
<evidence type="ECO:0000259" key="2">
    <source>
        <dbReference type="Pfam" id="PF22456"/>
    </source>
</evidence>
<dbReference type="EMBL" id="GEBQ01018869">
    <property type="protein sequence ID" value="JAT21108.1"/>
    <property type="molecule type" value="Transcribed_RNA"/>
</dbReference>
<dbReference type="PANTHER" id="PTHR43690">
    <property type="entry name" value="NARDILYSIN"/>
    <property type="match status" value="1"/>
</dbReference>
<dbReference type="GO" id="GO:0046872">
    <property type="term" value="F:metal ion binding"/>
    <property type="evidence" value="ECO:0007669"/>
    <property type="project" value="UniProtKB-KW"/>
</dbReference>
<sequence>SCTENYYQCSLQSTQTNMVLELFVQIITEPCFNILRTQEQLGYIVFSGIRRANGAQGLRIIVQSDRHPTYVDGRIELFLLQMKDLLEAMTAEEFDRHKEALAAQRLEKPKRLSALSARFWAEITSQQYNFDRAHIEVDYLRTLTKEDVIDFYEDLISAESPHRHKLSVYVVSTAEGGAGNNNSTLGDEQFKGVKIENVTQFKSSQSLFPLVQPYVNIGSITKSKL</sequence>
<proteinExistence type="predicted"/>
<dbReference type="InterPro" id="IPR011249">
    <property type="entry name" value="Metalloenz_LuxS/M16"/>
</dbReference>